<evidence type="ECO:0000313" key="1">
    <source>
        <dbReference type="EMBL" id="OAE21827.1"/>
    </source>
</evidence>
<keyword evidence="2" id="KW-1185">Reference proteome</keyword>
<protein>
    <submittedName>
        <fullName evidence="1">Uncharacterized protein</fullName>
    </submittedName>
</protein>
<organism evidence="1 2">
    <name type="scientific">Marchantia polymorpha subsp. ruderalis</name>
    <dbReference type="NCBI Taxonomy" id="1480154"/>
    <lineage>
        <taxon>Eukaryota</taxon>
        <taxon>Viridiplantae</taxon>
        <taxon>Streptophyta</taxon>
        <taxon>Embryophyta</taxon>
        <taxon>Marchantiophyta</taxon>
        <taxon>Marchantiopsida</taxon>
        <taxon>Marchantiidae</taxon>
        <taxon>Marchantiales</taxon>
        <taxon>Marchantiaceae</taxon>
        <taxon>Marchantia</taxon>
    </lineage>
</organism>
<accession>A0A176VMK1</accession>
<dbReference type="AlphaFoldDB" id="A0A176VMK1"/>
<gene>
    <name evidence="1" type="ORF">AXG93_1855s1080</name>
</gene>
<name>A0A176VMK1_MARPO</name>
<sequence length="220" mass="24538">MAPHEMNDKVRKLVPLKSSLVKEPKKRITINLEFHNQTTARGPVKVDVLPNQEKSPFASKRRKVVTDDEEYLMFEERRAEKKIEGVRQSRTRARSKRKASRGLVVIEASVSNVEKTVAPTNASAKVARDEPIQPMVIERSSAVPVEVPVDATVEPSKKRTEIVSPNSLSSELTQSVGSEDVPQLKMGGEVATEFTLSEAILKQIVWQRLVGLWGIVTIFS</sequence>
<evidence type="ECO:0000313" key="2">
    <source>
        <dbReference type="Proteomes" id="UP000077202"/>
    </source>
</evidence>
<comment type="caution">
    <text evidence="1">The sequence shown here is derived from an EMBL/GenBank/DDBJ whole genome shotgun (WGS) entry which is preliminary data.</text>
</comment>
<dbReference type="Proteomes" id="UP000077202">
    <property type="component" value="Unassembled WGS sequence"/>
</dbReference>
<proteinExistence type="predicted"/>
<reference evidence="1" key="1">
    <citation type="submission" date="2016-03" db="EMBL/GenBank/DDBJ databases">
        <title>Mechanisms controlling the formation of the plant cell surface in tip-growing cells are functionally conserved among land plants.</title>
        <authorList>
            <person name="Honkanen S."/>
            <person name="Jones V.A."/>
            <person name="Morieri G."/>
            <person name="Champion C."/>
            <person name="Hetherington A.J."/>
            <person name="Kelly S."/>
            <person name="Saint-Marcoux D."/>
            <person name="Proust H."/>
            <person name="Prescott H."/>
            <person name="Dolan L."/>
        </authorList>
    </citation>
    <scope>NUCLEOTIDE SEQUENCE [LARGE SCALE GENOMIC DNA]</scope>
    <source>
        <tissue evidence="1">Whole gametophyte</tissue>
    </source>
</reference>
<dbReference type="EMBL" id="LVLJ01003339">
    <property type="protein sequence ID" value="OAE21827.1"/>
    <property type="molecule type" value="Genomic_DNA"/>
</dbReference>